<proteinExistence type="predicted"/>
<accession>A0A5K3F5A1</accession>
<sequence>MEGLLHAYFSSNFRLFVQDVSMHPVPLFPTNPDCPNALFILRPFNVIIYDLAYFVRAFHRHNRKLFIAPCGHALEQLTPGI</sequence>
<name>A0A5K3F5A1_MESCO</name>
<dbReference type="AlphaFoldDB" id="A0A5K3F5A1"/>
<organism evidence="1">
    <name type="scientific">Mesocestoides corti</name>
    <name type="common">Flatworm</name>
    <dbReference type="NCBI Taxonomy" id="53468"/>
    <lineage>
        <taxon>Eukaryota</taxon>
        <taxon>Metazoa</taxon>
        <taxon>Spiralia</taxon>
        <taxon>Lophotrochozoa</taxon>
        <taxon>Platyhelminthes</taxon>
        <taxon>Cestoda</taxon>
        <taxon>Eucestoda</taxon>
        <taxon>Cyclophyllidea</taxon>
        <taxon>Mesocestoididae</taxon>
        <taxon>Mesocestoides</taxon>
    </lineage>
</organism>
<dbReference type="WBParaSite" id="MCU_005551-RA">
    <property type="protein sequence ID" value="MCU_005551-RA"/>
    <property type="gene ID" value="MCU_005551"/>
</dbReference>
<protein>
    <submittedName>
        <fullName evidence="1">Uncharacterized protein</fullName>
    </submittedName>
</protein>
<evidence type="ECO:0000313" key="1">
    <source>
        <dbReference type="WBParaSite" id="MCU_005551-RA"/>
    </source>
</evidence>
<reference evidence="1" key="1">
    <citation type="submission" date="2019-11" db="UniProtKB">
        <authorList>
            <consortium name="WormBaseParasite"/>
        </authorList>
    </citation>
    <scope>IDENTIFICATION</scope>
</reference>